<dbReference type="Gramene" id="OMO92103">
    <property type="protein sequence ID" value="OMO92103"/>
    <property type="gene ID" value="CCACVL1_06921"/>
</dbReference>
<gene>
    <name evidence="1" type="ORF">CCACVL1_06921</name>
</gene>
<reference evidence="1 2" key="1">
    <citation type="submission" date="2013-09" db="EMBL/GenBank/DDBJ databases">
        <title>Corchorus capsularis genome sequencing.</title>
        <authorList>
            <person name="Alam M."/>
            <person name="Haque M.S."/>
            <person name="Islam M.S."/>
            <person name="Emdad E.M."/>
            <person name="Islam M.M."/>
            <person name="Ahmed B."/>
            <person name="Halim A."/>
            <person name="Hossen Q.M.M."/>
            <person name="Hossain M.Z."/>
            <person name="Ahmed R."/>
            <person name="Khan M.M."/>
            <person name="Islam R."/>
            <person name="Rashid M.M."/>
            <person name="Khan S.A."/>
            <person name="Rahman M.S."/>
            <person name="Alam M."/>
        </authorList>
    </citation>
    <scope>NUCLEOTIDE SEQUENCE [LARGE SCALE GENOMIC DNA]</scope>
    <source>
        <strain evidence="2">cv. CVL-1</strain>
        <tissue evidence="1">Whole seedling</tissue>
    </source>
</reference>
<feature type="non-terminal residue" evidence="1">
    <location>
        <position position="1"/>
    </location>
</feature>
<comment type="caution">
    <text evidence="1">The sequence shown here is derived from an EMBL/GenBank/DDBJ whole genome shotgun (WGS) entry which is preliminary data.</text>
</comment>
<name>A0A1R3JB91_COCAP</name>
<dbReference type="AlphaFoldDB" id="A0A1R3JB91"/>
<dbReference type="Proteomes" id="UP000188268">
    <property type="component" value="Unassembled WGS sequence"/>
</dbReference>
<evidence type="ECO:0000313" key="1">
    <source>
        <dbReference type="EMBL" id="OMO92103.1"/>
    </source>
</evidence>
<dbReference type="OrthoDB" id="10550945at2759"/>
<sequence>ILIDGSGVNAIDFERKPLPTLAYFKETTTPP</sequence>
<evidence type="ECO:0000313" key="2">
    <source>
        <dbReference type="Proteomes" id="UP000188268"/>
    </source>
</evidence>
<proteinExistence type="predicted"/>
<accession>A0A1R3JB91</accession>
<organism evidence="1 2">
    <name type="scientific">Corchorus capsularis</name>
    <name type="common">Jute</name>
    <dbReference type="NCBI Taxonomy" id="210143"/>
    <lineage>
        <taxon>Eukaryota</taxon>
        <taxon>Viridiplantae</taxon>
        <taxon>Streptophyta</taxon>
        <taxon>Embryophyta</taxon>
        <taxon>Tracheophyta</taxon>
        <taxon>Spermatophyta</taxon>
        <taxon>Magnoliopsida</taxon>
        <taxon>eudicotyledons</taxon>
        <taxon>Gunneridae</taxon>
        <taxon>Pentapetalae</taxon>
        <taxon>rosids</taxon>
        <taxon>malvids</taxon>
        <taxon>Malvales</taxon>
        <taxon>Malvaceae</taxon>
        <taxon>Grewioideae</taxon>
        <taxon>Apeibeae</taxon>
        <taxon>Corchorus</taxon>
    </lineage>
</organism>
<protein>
    <submittedName>
        <fullName evidence="1">Uncharacterized protein</fullName>
    </submittedName>
</protein>
<keyword evidence="2" id="KW-1185">Reference proteome</keyword>
<dbReference type="EMBL" id="AWWV01008243">
    <property type="protein sequence ID" value="OMO92103.1"/>
    <property type="molecule type" value="Genomic_DNA"/>
</dbReference>